<feature type="compositionally biased region" description="Polar residues" evidence="1">
    <location>
        <begin position="297"/>
        <end position="309"/>
    </location>
</feature>
<feature type="region of interest" description="Disordered" evidence="1">
    <location>
        <begin position="297"/>
        <end position="317"/>
    </location>
</feature>
<sequence length="317" mass="36822">MNDMYNYLRKFRDFIDNSPKIFLLLLIVVVASWAGNFIISNKINIFSDRPNIRYALSILSIVFSIFTALYGVLSFFYSKIDDIDKKLNESKFDSIERSNRGLIAEIYSKEKDIRANCRNILGKIFKKFELDNSSRITLFYCKESCRKPTEFHILERYATGGGKDNYQPEASYLISIGFIKNVWENGFYSDTEKCPVYPESGKKIAQKRNDYNKYQLDRYGITEGMIKNMNMKSCDFVGKNLSNDLANLIILFESNKSGKLSHITEDKLNKFLDSTFLREHLISHVELLNWISSKQSQLPNNTNEITSSDIKNEFNRS</sequence>
<protein>
    <submittedName>
        <fullName evidence="3">Uncharacterized protein</fullName>
    </submittedName>
</protein>
<keyword evidence="2" id="KW-0812">Transmembrane</keyword>
<keyword evidence="2" id="KW-0472">Membrane</keyword>
<feature type="transmembrane region" description="Helical" evidence="2">
    <location>
        <begin position="52"/>
        <end position="77"/>
    </location>
</feature>
<dbReference type="EMBL" id="OV040584">
    <property type="protein sequence ID" value="CAH0448313.1"/>
    <property type="molecule type" value="Genomic_DNA"/>
</dbReference>
<dbReference type="Proteomes" id="UP000837924">
    <property type="component" value="Chromosome"/>
</dbReference>
<organism evidence="3 4">
    <name type="scientific">Haemophilus influenzae</name>
    <dbReference type="NCBI Taxonomy" id="727"/>
    <lineage>
        <taxon>Bacteria</taxon>
        <taxon>Pseudomonadati</taxon>
        <taxon>Pseudomonadota</taxon>
        <taxon>Gammaproteobacteria</taxon>
        <taxon>Pasteurellales</taxon>
        <taxon>Pasteurellaceae</taxon>
        <taxon>Haemophilus</taxon>
    </lineage>
</organism>
<dbReference type="KEGG" id="hix:NTHI723_00689"/>
<name>A0AAJ8WAF8_HAEIF</name>
<dbReference type="AlphaFoldDB" id="A0AAJ8WAF8"/>
<accession>A0AAJ8WAF8</accession>
<proteinExistence type="predicted"/>
<evidence type="ECO:0000313" key="4">
    <source>
        <dbReference type="Proteomes" id="UP000837924"/>
    </source>
</evidence>
<gene>
    <name evidence="3" type="ORF">KRLU271_LOCUS69</name>
</gene>
<evidence type="ECO:0000256" key="2">
    <source>
        <dbReference type="SAM" id="Phobius"/>
    </source>
</evidence>
<dbReference type="RefSeq" id="WP_044364492.1">
    <property type="nucleotide sequence ID" value="NZ_CP007472.1"/>
</dbReference>
<keyword evidence="2" id="KW-1133">Transmembrane helix</keyword>
<feature type="transmembrane region" description="Helical" evidence="2">
    <location>
        <begin position="21"/>
        <end position="40"/>
    </location>
</feature>
<reference evidence="4" key="1">
    <citation type="submission" date="2021-11" db="EMBL/GenBank/DDBJ databases">
        <authorList>
            <person name="Riesbeck K."/>
        </authorList>
    </citation>
    <scope>NUCLEOTIDE SEQUENCE [LARGE SCALE GENOMIC DNA]</scope>
</reference>
<evidence type="ECO:0000313" key="3">
    <source>
        <dbReference type="EMBL" id="CAH0448313.1"/>
    </source>
</evidence>
<evidence type="ECO:0000256" key="1">
    <source>
        <dbReference type="SAM" id="MobiDB-lite"/>
    </source>
</evidence>